<dbReference type="Proteomes" id="UP000494135">
    <property type="component" value="Unassembled WGS sequence"/>
</dbReference>
<gene>
    <name evidence="2" type="ORF">LMG29660_03384</name>
</gene>
<evidence type="ECO:0000256" key="1">
    <source>
        <dbReference type="SAM" id="MobiDB-lite"/>
    </source>
</evidence>
<evidence type="ECO:0000313" key="3">
    <source>
        <dbReference type="Proteomes" id="UP000494135"/>
    </source>
</evidence>
<proteinExistence type="predicted"/>
<evidence type="ECO:0000313" key="2">
    <source>
        <dbReference type="EMBL" id="CAB3758288.1"/>
    </source>
</evidence>
<accession>A0A6J5DW94</accession>
<protein>
    <submittedName>
        <fullName evidence="2">Uncharacterized protein</fullName>
    </submittedName>
</protein>
<name>A0A6J5DW94_9BURK</name>
<feature type="region of interest" description="Disordered" evidence="1">
    <location>
        <begin position="1"/>
        <end position="24"/>
    </location>
</feature>
<reference evidence="2 3" key="1">
    <citation type="submission" date="2020-04" db="EMBL/GenBank/DDBJ databases">
        <authorList>
            <person name="De Canck E."/>
        </authorList>
    </citation>
    <scope>NUCLEOTIDE SEQUENCE [LARGE SCALE GENOMIC DNA]</scope>
    <source>
        <strain evidence="2 3">LMG 29660</strain>
    </source>
</reference>
<sequence>MTMKNGGELKRDVERELGRDPSIDAMHDVVDRIAVA</sequence>
<dbReference type="EMBL" id="CADIKG010000007">
    <property type="protein sequence ID" value="CAB3758288.1"/>
    <property type="molecule type" value="Genomic_DNA"/>
</dbReference>
<organism evidence="2 3">
    <name type="scientific">Burkholderia puraquae</name>
    <dbReference type="NCBI Taxonomy" id="1904757"/>
    <lineage>
        <taxon>Bacteria</taxon>
        <taxon>Pseudomonadati</taxon>
        <taxon>Pseudomonadota</taxon>
        <taxon>Betaproteobacteria</taxon>
        <taxon>Burkholderiales</taxon>
        <taxon>Burkholderiaceae</taxon>
        <taxon>Burkholderia</taxon>
        <taxon>Burkholderia cepacia complex</taxon>
    </lineage>
</organism>
<feature type="compositionally biased region" description="Basic and acidic residues" evidence="1">
    <location>
        <begin position="7"/>
        <end position="24"/>
    </location>
</feature>
<dbReference type="AlphaFoldDB" id="A0A6J5DW94"/>